<dbReference type="AlphaFoldDB" id="J9GR80"/>
<dbReference type="EMBL" id="AMCI01002480">
    <property type="protein sequence ID" value="EJX02595.1"/>
    <property type="molecule type" value="Genomic_DNA"/>
</dbReference>
<evidence type="ECO:0000313" key="1">
    <source>
        <dbReference type="EMBL" id="EJX02595.1"/>
    </source>
</evidence>
<name>J9GR80_9ZZZZ</name>
<protein>
    <submittedName>
        <fullName evidence="1">Uncharacterized protein</fullName>
    </submittedName>
</protein>
<organism evidence="1">
    <name type="scientific">gut metagenome</name>
    <dbReference type="NCBI Taxonomy" id="749906"/>
    <lineage>
        <taxon>unclassified sequences</taxon>
        <taxon>metagenomes</taxon>
        <taxon>organismal metagenomes</taxon>
    </lineage>
</organism>
<accession>J9GR80</accession>
<sequence>MSPPTMITYFPGQTVEERIKSTCAAFTIKSLVSIPLAMLDSSTIPIALPMIYTSSPQILIYCSVTSFTTPPIPLCIFTESPSAACATRAPFSTCSPAFTTATAGFPICCDSKILHSFTVNSCSSGNSCVT</sequence>
<proteinExistence type="predicted"/>
<comment type="caution">
    <text evidence="1">The sequence shown here is derived from an EMBL/GenBank/DDBJ whole genome shotgun (WGS) entry which is preliminary data.</text>
</comment>
<gene>
    <name evidence="1" type="ORF">EVA_09301</name>
</gene>
<reference evidence="1" key="1">
    <citation type="journal article" date="2012" name="PLoS ONE">
        <title>Gene sets for utilization of primary and secondary nutrition supplies in the distal gut of endangered iberian lynx.</title>
        <authorList>
            <person name="Alcaide M."/>
            <person name="Messina E."/>
            <person name="Richter M."/>
            <person name="Bargiela R."/>
            <person name="Peplies J."/>
            <person name="Huws S.A."/>
            <person name="Newbold C.J."/>
            <person name="Golyshin P.N."/>
            <person name="Simon M.A."/>
            <person name="Lopez G."/>
            <person name="Yakimov M.M."/>
            <person name="Ferrer M."/>
        </authorList>
    </citation>
    <scope>NUCLEOTIDE SEQUENCE</scope>
</reference>